<organism evidence="2 3">
    <name type="scientific">Actinomadura namibiensis</name>
    <dbReference type="NCBI Taxonomy" id="182080"/>
    <lineage>
        <taxon>Bacteria</taxon>
        <taxon>Bacillati</taxon>
        <taxon>Actinomycetota</taxon>
        <taxon>Actinomycetes</taxon>
        <taxon>Streptosporangiales</taxon>
        <taxon>Thermomonosporaceae</taxon>
        <taxon>Actinomadura</taxon>
    </lineage>
</organism>
<gene>
    <name evidence="2" type="ORF">HNR61_003361</name>
</gene>
<keyword evidence="3" id="KW-1185">Reference proteome</keyword>
<protein>
    <submittedName>
        <fullName evidence="2">Uncharacterized protein</fullName>
    </submittedName>
</protein>
<feature type="region of interest" description="Disordered" evidence="1">
    <location>
        <begin position="59"/>
        <end position="108"/>
    </location>
</feature>
<proteinExistence type="predicted"/>
<name>A0A7W3LP51_ACTNM</name>
<feature type="region of interest" description="Disordered" evidence="1">
    <location>
        <begin position="1"/>
        <end position="33"/>
    </location>
</feature>
<evidence type="ECO:0000256" key="1">
    <source>
        <dbReference type="SAM" id="MobiDB-lite"/>
    </source>
</evidence>
<feature type="compositionally biased region" description="Polar residues" evidence="1">
    <location>
        <begin position="1"/>
        <end position="12"/>
    </location>
</feature>
<evidence type="ECO:0000313" key="2">
    <source>
        <dbReference type="EMBL" id="MBA8951721.1"/>
    </source>
</evidence>
<feature type="compositionally biased region" description="Low complexity" evidence="1">
    <location>
        <begin position="23"/>
        <end position="33"/>
    </location>
</feature>
<reference evidence="2 3" key="1">
    <citation type="submission" date="2020-08" db="EMBL/GenBank/DDBJ databases">
        <title>Genomic Encyclopedia of Type Strains, Phase IV (KMG-IV): sequencing the most valuable type-strain genomes for metagenomic binning, comparative biology and taxonomic classification.</title>
        <authorList>
            <person name="Goeker M."/>
        </authorList>
    </citation>
    <scope>NUCLEOTIDE SEQUENCE [LARGE SCALE GENOMIC DNA]</scope>
    <source>
        <strain evidence="2 3">DSM 44197</strain>
    </source>
</reference>
<sequence>MRPAACQSTSIGTARRVRSPHGSSHSTATISAAASCRPHAVTASPPVSAVATIRHPVDATATGGSVSQGSSARSTAAHHSRTDPATPAPPHRPTTVITKVPVEGARCR</sequence>
<dbReference type="RefSeq" id="WP_182844068.1">
    <property type="nucleotide sequence ID" value="NZ_BAAALP010000010.1"/>
</dbReference>
<accession>A0A7W3LP51</accession>
<dbReference type="Proteomes" id="UP000572680">
    <property type="component" value="Unassembled WGS sequence"/>
</dbReference>
<evidence type="ECO:0000313" key="3">
    <source>
        <dbReference type="Proteomes" id="UP000572680"/>
    </source>
</evidence>
<dbReference type="EMBL" id="JACJIA010000004">
    <property type="protein sequence ID" value="MBA8951721.1"/>
    <property type="molecule type" value="Genomic_DNA"/>
</dbReference>
<comment type="caution">
    <text evidence="2">The sequence shown here is derived from an EMBL/GenBank/DDBJ whole genome shotgun (WGS) entry which is preliminary data.</text>
</comment>
<dbReference type="AlphaFoldDB" id="A0A7W3LP51"/>